<evidence type="ECO:0000256" key="9">
    <source>
        <dbReference type="ARBA" id="ARBA00049940"/>
    </source>
</evidence>
<evidence type="ECO:0000256" key="7">
    <source>
        <dbReference type="ARBA" id="ARBA00035120"/>
    </source>
</evidence>
<feature type="transmembrane region" description="Helical" evidence="10">
    <location>
        <begin position="131"/>
        <end position="150"/>
    </location>
</feature>
<comment type="similarity">
    <text evidence="7 10">Belongs to the fluoride channel Fluc/FEX (TC 1.A.43) family.</text>
</comment>
<evidence type="ECO:0000256" key="6">
    <source>
        <dbReference type="ARBA" id="ARBA00023303"/>
    </source>
</evidence>
<keyword evidence="3 10" id="KW-0812">Transmembrane</keyword>
<feature type="compositionally biased region" description="Low complexity" evidence="11">
    <location>
        <begin position="1"/>
        <end position="21"/>
    </location>
</feature>
<keyword evidence="4 10" id="KW-1133">Transmembrane helix</keyword>
<dbReference type="GO" id="GO:0005886">
    <property type="term" value="C:plasma membrane"/>
    <property type="evidence" value="ECO:0007669"/>
    <property type="project" value="UniProtKB-SubCell"/>
</dbReference>
<evidence type="ECO:0000256" key="1">
    <source>
        <dbReference type="ARBA" id="ARBA00004651"/>
    </source>
</evidence>
<comment type="subcellular location">
    <subcellularLocation>
        <location evidence="1 10">Cell membrane</location>
        <topology evidence="1 10">Multi-pass membrane protein</topology>
    </subcellularLocation>
</comment>
<dbReference type="GO" id="GO:0046872">
    <property type="term" value="F:metal ion binding"/>
    <property type="evidence" value="ECO:0007669"/>
    <property type="project" value="UniProtKB-KW"/>
</dbReference>
<keyword evidence="2 10" id="KW-1003">Cell membrane</keyword>
<accession>A0A495IC07</accession>
<sequence length="217" mass="22088">MSTEPPTDTAPSSSADAARPTAPERGRTAHDDRATAHVDHAAALPLDADIDVADAPRGLRPVHLRPRAVGLVALGGAAGTGVREALALTWPTAAGGFPVTIFAINIVGAFVLGVLLEFLGRRGSDEGRRRAARLLLGTGVLGGFTTYSTFMTDTANLAVTDHALGVALAYAAASLLVGVAASALGVALGSRIHETARRRATLEPAPGETTRSTGASR</sequence>
<evidence type="ECO:0000256" key="8">
    <source>
        <dbReference type="ARBA" id="ARBA00035585"/>
    </source>
</evidence>
<keyword evidence="10" id="KW-0406">Ion transport</keyword>
<dbReference type="AlphaFoldDB" id="A0A495IC07"/>
<feature type="transmembrane region" description="Helical" evidence="10">
    <location>
        <begin position="162"/>
        <end position="189"/>
    </location>
</feature>
<comment type="caution">
    <text evidence="12">The sequence shown here is derived from an EMBL/GenBank/DDBJ whole genome shotgun (WGS) entry which is preliminary data.</text>
</comment>
<dbReference type="OrthoDB" id="4408652at2"/>
<keyword evidence="5 10" id="KW-0472">Membrane</keyword>
<gene>
    <name evidence="10" type="primary">fluC</name>
    <name evidence="10" type="synonym">crcB</name>
    <name evidence="12" type="ORF">C8E83_0555</name>
</gene>
<evidence type="ECO:0000256" key="10">
    <source>
        <dbReference type="HAMAP-Rule" id="MF_00454"/>
    </source>
</evidence>
<dbReference type="Proteomes" id="UP000280008">
    <property type="component" value="Unassembled WGS sequence"/>
</dbReference>
<evidence type="ECO:0000256" key="5">
    <source>
        <dbReference type="ARBA" id="ARBA00023136"/>
    </source>
</evidence>
<comment type="function">
    <text evidence="9 10">Fluoride-specific ion channel. Important for reducing fluoride concentration in the cell, thus reducing its toxicity.</text>
</comment>
<comment type="activity regulation">
    <text evidence="10">Na(+) is not transported, but it plays an essential structural role and its presence is essential for fluoride channel function.</text>
</comment>
<evidence type="ECO:0000256" key="4">
    <source>
        <dbReference type="ARBA" id="ARBA00022989"/>
    </source>
</evidence>
<dbReference type="GO" id="GO:0140114">
    <property type="term" value="P:cellular detoxification of fluoride"/>
    <property type="evidence" value="ECO:0007669"/>
    <property type="project" value="UniProtKB-UniRule"/>
</dbReference>
<dbReference type="RefSeq" id="WP_121368325.1">
    <property type="nucleotide sequence ID" value="NZ_RBKS01000001.1"/>
</dbReference>
<reference evidence="12 13" key="1">
    <citation type="submission" date="2018-10" db="EMBL/GenBank/DDBJ databases">
        <title>Sequencing the genomes of 1000 actinobacteria strains.</title>
        <authorList>
            <person name="Klenk H.-P."/>
        </authorList>
    </citation>
    <scope>NUCLEOTIDE SEQUENCE [LARGE SCALE GENOMIC DNA]</scope>
    <source>
        <strain evidence="12 13">DSM 17894</strain>
    </source>
</reference>
<evidence type="ECO:0000256" key="3">
    <source>
        <dbReference type="ARBA" id="ARBA00022692"/>
    </source>
</evidence>
<dbReference type="HAMAP" id="MF_00454">
    <property type="entry name" value="FluC"/>
    <property type="match status" value="1"/>
</dbReference>
<evidence type="ECO:0000313" key="12">
    <source>
        <dbReference type="EMBL" id="RKR73462.1"/>
    </source>
</evidence>
<feature type="transmembrane region" description="Helical" evidence="10">
    <location>
        <begin position="96"/>
        <end position="119"/>
    </location>
</feature>
<feature type="region of interest" description="Disordered" evidence="11">
    <location>
        <begin position="1"/>
        <end position="33"/>
    </location>
</feature>
<dbReference type="Pfam" id="PF02537">
    <property type="entry name" value="CRCB"/>
    <property type="match status" value="1"/>
</dbReference>
<dbReference type="GO" id="GO:0062054">
    <property type="term" value="F:fluoride channel activity"/>
    <property type="evidence" value="ECO:0007669"/>
    <property type="project" value="UniProtKB-UniRule"/>
</dbReference>
<dbReference type="EMBL" id="RBKS01000001">
    <property type="protein sequence ID" value="RKR73462.1"/>
    <property type="molecule type" value="Genomic_DNA"/>
</dbReference>
<evidence type="ECO:0000313" key="13">
    <source>
        <dbReference type="Proteomes" id="UP000280008"/>
    </source>
</evidence>
<organism evidence="12 13">
    <name type="scientific">Frondihabitans australicus</name>
    <dbReference type="NCBI Taxonomy" id="386892"/>
    <lineage>
        <taxon>Bacteria</taxon>
        <taxon>Bacillati</taxon>
        <taxon>Actinomycetota</taxon>
        <taxon>Actinomycetes</taxon>
        <taxon>Micrococcales</taxon>
        <taxon>Microbacteriaceae</taxon>
        <taxon>Frondihabitans</taxon>
    </lineage>
</organism>
<evidence type="ECO:0000256" key="2">
    <source>
        <dbReference type="ARBA" id="ARBA00022475"/>
    </source>
</evidence>
<proteinExistence type="inferred from homology"/>
<keyword evidence="6 10" id="KW-0407">Ion channel</keyword>
<feature type="binding site" evidence="10">
    <location>
        <position position="145"/>
    </location>
    <ligand>
        <name>Na(+)</name>
        <dbReference type="ChEBI" id="CHEBI:29101"/>
        <note>structural</note>
    </ligand>
</feature>
<feature type="compositionally biased region" description="Basic and acidic residues" evidence="11">
    <location>
        <begin position="22"/>
        <end position="33"/>
    </location>
</feature>
<protein>
    <recommendedName>
        <fullName evidence="10">Fluoride-specific ion channel FluC</fullName>
    </recommendedName>
</protein>
<dbReference type="InterPro" id="IPR003691">
    <property type="entry name" value="FluC"/>
</dbReference>
<keyword evidence="13" id="KW-1185">Reference proteome</keyword>
<feature type="binding site" evidence="10">
    <location>
        <position position="142"/>
    </location>
    <ligand>
        <name>Na(+)</name>
        <dbReference type="ChEBI" id="CHEBI:29101"/>
        <note>structural</note>
    </ligand>
</feature>
<dbReference type="PANTHER" id="PTHR28259:SF1">
    <property type="entry name" value="FLUORIDE EXPORT PROTEIN 1-RELATED"/>
    <property type="match status" value="1"/>
</dbReference>
<keyword evidence="10" id="KW-0915">Sodium</keyword>
<comment type="catalytic activity">
    <reaction evidence="8">
        <text>fluoride(in) = fluoride(out)</text>
        <dbReference type="Rhea" id="RHEA:76159"/>
        <dbReference type="ChEBI" id="CHEBI:17051"/>
    </reaction>
    <physiologicalReaction direction="left-to-right" evidence="8">
        <dbReference type="Rhea" id="RHEA:76160"/>
    </physiologicalReaction>
</comment>
<name>A0A495IC07_9MICO</name>
<keyword evidence="10" id="KW-0813">Transport</keyword>
<keyword evidence="10" id="KW-0479">Metal-binding</keyword>
<evidence type="ECO:0000256" key="11">
    <source>
        <dbReference type="SAM" id="MobiDB-lite"/>
    </source>
</evidence>
<dbReference type="PANTHER" id="PTHR28259">
    <property type="entry name" value="FLUORIDE EXPORT PROTEIN 1-RELATED"/>
    <property type="match status" value="1"/>
</dbReference>